<sequence>MALPTTGKPTASQVVDWVRDLAKRRAGVDVDGYYGYQCWDLPNYILKRYWGFVTWGNANAMANQSNYRGHAFKIYRNTPSFVPKPGDWAVWAGSNPGHVNIVVGPSSTSRFWAVDQNWNSANSYRGSPAALVNHTYNGVTHFVRPPYKPEPKPAPKPAPKPTPKPTTPKPSTSKPVEKPPEQPKFKDVTKVIYTLKRDDFGQRDNFEHRVAWGKKRQGKVKGITVKNAHTMRSVHDLYNDRNQYINTSDYPHYYVDYTGTWSPRGEDYELPGDPNNIVIEVCGDYADDRDAFLLSEFWAIMLGWEIFEKYNLKFDYKSIKVDDAIWRSLKEHVAWDFARDGFPSQAKLEELAKALAGLYANKTTLLANVGSEKVTKSKIKTTVKTTTTAVQKQPAKPASKPAPKPTAPKKPAVAAPKISIEKSNYTFVQALNLQMMRGAPMKSVSGGWIRATRQQTSDAMNTSKIWNNATQRYQMLNLGKYQGVPVAKLNQILSGKGTLHNQGQAFADACKKYNLNEIYLIAHAFLESGYGKSNFASGRYGIYNFFGIGAFDSNPNNAITFARSQGWTTASKGIIGGAKFVREGYINKGQNTLYRMRWNPKNPATHQYATAIEWCQHQATTIANLYKQIGLKGVYYIRDQYK</sequence>
<dbReference type="EMBL" id="PPRF01000010">
    <property type="protein sequence ID" value="PNZ29917.1"/>
    <property type="molecule type" value="Genomic_DNA"/>
</dbReference>
<gene>
    <name evidence="4" type="ORF">CD122_01210</name>
</gene>
<organism evidence="4 5">
    <name type="scientific">Staphylococcus rostri</name>
    <dbReference type="NCBI Taxonomy" id="522262"/>
    <lineage>
        <taxon>Bacteria</taxon>
        <taxon>Bacillati</taxon>
        <taxon>Bacillota</taxon>
        <taxon>Bacilli</taxon>
        <taxon>Bacillales</taxon>
        <taxon>Staphylococcaceae</taxon>
        <taxon>Staphylococcus</taxon>
    </lineage>
</organism>
<dbReference type="RefSeq" id="WP_103357202.1">
    <property type="nucleotide sequence ID" value="NZ_PPRF01000010.1"/>
</dbReference>
<dbReference type="PROSITE" id="PS50911">
    <property type="entry name" value="CHAP"/>
    <property type="match status" value="1"/>
</dbReference>
<feature type="region of interest" description="Disordered" evidence="2">
    <location>
        <begin position="384"/>
        <end position="414"/>
    </location>
</feature>
<accession>A0A2K3YWG1</accession>
<dbReference type="PANTHER" id="PTHR48148:SF3">
    <property type="entry name" value="KERATINOCYTE PROLINE-RICH PROTEIN"/>
    <property type="match status" value="1"/>
</dbReference>
<name>A0A2K3YWG1_9STAP</name>
<dbReference type="InterPro" id="IPR002901">
    <property type="entry name" value="MGlyc_endo_b_GlcNAc-like_dom"/>
</dbReference>
<proteinExistence type="inferred from homology"/>
<dbReference type="Gene3D" id="3.90.1720.10">
    <property type="entry name" value="endopeptidase domain like (from Nostoc punctiforme)"/>
    <property type="match status" value="1"/>
</dbReference>
<evidence type="ECO:0000313" key="5">
    <source>
        <dbReference type="Proteomes" id="UP000242752"/>
    </source>
</evidence>
<dbReference type="PANTHER" id="PTHR48148">
    <property type="entry name" value="KERATINOCYTE PROLINE-RICH PROTEIN"/>
    <property type="match status" value="1"/>
</dbReference>
<comment type="caution">
    <text evidence="4">The sequence shown here is derived from an EMBL/GenBank/DDBJ whole genome shotgun (WGS) entry which is preliminary data.</text>
</comment>
<dbReference type="Pfam" id="PF01832">
    <property type="entry name" value="Glucosaminidase"/>
    <property type="match status" value="1"/>
</dbReference>
<dbReference type="GO" id="GO:0004040">
    <property type="term" value="F:amidase activity"/>
    <property type="evidence" value="ECO:0007669"/>
    <property type="project" value="InterPro"/>
</dbReference>
<feature type="compositionally biased region" description="Basic and acidic residues" evidence="2">
    <location>
        <begin position="175"/>
        <end position="188"/>
    </location>
</feature>
<feature type="region of interest" description="Disordered" evidence="2">
    <location>
        <begin position="142"/>
        <end position="188"/>
    </location>
</feature>
<reference evidence="4 5" key="1">
    <citation type="submission" date="2017-08" db="EMBL/GenBank/DDBJ databases">
        <title>Draft genome sequences of 64 type strains of genus Staph aureus.</title>
        <authorList>
            <person name="Cole K."/>
            <person name="Golubchik T."/>
            <person name="Russell J."/>
            <person name="Foster D."/>
            <person name="Llewelyn M."/>
            <person name="Wilson D."/>
            <person name="Crook D."/>
            <person name="Paul J."/>
        </authorList>
    </citation>
    <scope>NUCLEOTIDE SEQUENCE [LARGE SCALE GENOMIC DNA]</scope>
    <source>
        <strain evidence="4 5">DSM 21968</strain>
    </source>
</reference>
<evidence type="ECO:0000259" key="3">
    <source>
        <dbReference type="PROSITE" id="PS50911"/>
    </source>
</evidence>
<dbReference type="SMART" id="SM00047">
    <property type="entry name" value="LYZ2"/>
    <property type="match status" value="1"/>
</dbReference>
<feature type="compositionally biased region" description="Low complexity" evidence="2">
    <location>
        <begin position="384"/>
        <end position="399"/>
    </location>
</feature>
<dbReference type="AlphaFoldDB" id="A0A2K3YWG1"/>
<feature type="domain" description="Peptidase C51" evidence="3">
    <location>
        <begin position="13"/>
        <end position="144"/>
    </location>
</feature>
<dbReference type="Proteomes" id="UP000242752">
    <property type="component" value="Unassembled WGS sequence"/>
</dbReference>
<dbReference type="Gene3D" id="1.10.530.10">
    <property type="match status" value="1"/>
</dbReference>
<dbReference type="SUPFAM" id="SSF54001">
    <property type="entry name" value="Cysteine proteinases"/>
    <property type="match status" value="1"/>
</dbReference>
<feature type="compositionally biased region" description="Pro residues" evidence="2">
    <location>
        <begin position="154"/>
        <end position="168"/>
    </location>
</feature>
<comment type="similarity">
    <text evidence="1">In the N-terminal section; belongs to the N-acetylmuramoyl-L-alanine amidase 2 family.</text>
</comment>
<protein>
    <submittedName>
        <fullName evidence="4">CHAP domain-containing protein</fullName>
    </submittedName>
</protein>
<dbReference type="Pfam" id="PF05257">
    <property type="entry name" value="CHAP"/>
    <property type="match status" value="1"/>
</dbReference>
<keyword evidence="5" id="KW-1185">Reference proteome</keyword>
<evidence type="ECO:0000256" key="2">
    <source>
        <dbReference type="SAM" id="MobiDB-lite"/>
    </source>
</evidence>
<evidence type="ECO:0000256" key="1">
    <source>
        <dbReference type="ARBA" id="ARBA00006088"/>
    </source>
</evidence>
<evidence type="ECO:0000313" key="4">
    <source>
        <dbReference type="EMBL" id="PNZ29917.1"/>
    </source>
</evidence>
<dbReference type="InterPro" id="IPR007921">
    <property type="entry name" value="CHAP_dom"/>
</dbReference>
<dbReference type="InterPro" id="IPR038765">
    <property type="entry name" value="Papain-like_cys_pep_sf"/>
</dbReference>
<dbReference type="OrthoDB" id="9816557at2"/>